<evidence type="ECO:0000313" key="8">
    <source>
        <dbReference type="Proteomes" id="UP001321047"/>
    </source>
</evidence>
<dbReference type="InterPro" id="IPR029753">
    <property type="entry name" value="D-isomer_DH_CS"/>
</dbReference>
<feature type="domain" description="D-isomer specific 2-hydroxyacid dehydrogenase catalytic" evidence="5">
    <location>
        <begin position="13"/>
        <end position="315"/>
    </location>
</feature>
<dbReference type="GO" id="GO:0016616">
    <property type="term" value="F:oxidoreductase activity, acting on the CH-OH group of donors, NAD or NADP as acceptor"/>
    <property type="evidence" value="ECO:0007669"/>
    <property type="project" value="InterPro"/>
</dbReference>
<evidence type="ECO:0000256" key="2">
    <source>
        <dbReference type="ARBA" id="ARBA00023002"/>
    </source>
</evidence>
<dbReference type="Gene3D" id="3.40.50.720">
    <property type="entry name" value="NAD(P)-binding Rossmann-like Domain"/>
    <property type="match status" value="2"/>
</dbReference>
<proteinExistence type="inferred from homology"/>
<dbReference type="SUPFAM" id="SSF52283">
    <property type="entry name" value="Formate/glycerate dehydrogenase catalytic domain-like"/>
    <property type="match status" value="1"/>
</dbReference>
<keyword evidence="2 4" id="KW-0560">Oxidoreductase</keyword>
<dbReference type="InterPro" id="IPR006140">
    <property type="entry name" value="D-isomer_DH_NAD-bd"/>
</dbReference>
<dbReference type="AlphaFoldDB" id="A0AAP2Z6D3"/>
<dbReference type="CDD" id="cd12173">
    <property type="entry name" value="PGDH_4"/>
    <property type="match status" value="1"/>
</dbReference>
<dbReference type="Pfam" id="PF02826">
    <property type="entry name" value="2-Hacid_dh_C"/>
    <property type="match status" value="1"/>
</dbReference>
<name>A0AAP2Z6D3_9EURY</name>
<dbReference type="PANTHER" id="PTHR42789">
    <property type="entry name" value="D-ISOMER SPECIFIC 2-HYDROXYACID DEHYDROGENASE FAMILY PROTEIN (AFU_ORTHOLOGUE AFUA_6G10090)"/>
    <property type="match status" value="1"/>
</dbReference>
<dbReference type="Pfam" id="PF00389">
    <property type="entry name" value="2-Hacid_dh"/>
    <property type="match status" value="1"/>
</dbReference>
<accession>A0AAP2Z6D3</accession>
<evidence type="ECO:0000259" key="5">
    <source>
        <dbReference type="Pfam" id="PF00389"/>
    </source>
</evidence>
<evidence type="ECO:0000256" key="3">
    <source>
        <dbReference type="ARBA" id="ARBA00023027"/>
    </source>
</evidence>
<dbReference type="InterPro" id="IPR050857">
    <property type="entry name" value="D-2-hydroxyacid_DH"/>
</dbReference>
<dbReference type="PROSITE" id="PS00671">
    <property type="entry name" value="D_2_HYDROXYACID_DH_3"/>
    <property type="match status" value="1"/>
</dbReference>
<feature type="domain" description="D-isomer specific 2-hydroxyacid dehydrogenase NAD-binding" evidence="6">
    <location>
        <begin position="109"/>
        <end position="284"/>
    </location>
</feature>
<evidence type="ECO:0000259" key="6">
    <source>
        <dbReference type="Pfam" id="PF02826"/>
    </source>
</evidence>
<dbReference type="GO" id="GO:0051287">
    <property type="term" value="F:NAD binding"/>
    <property type="evidence" value="ECO:0007669"/>
    <property type="project" value="InterPro"/>
</dbReference>
<sequence>MSDETWEVLLPATIHPAGPNSISDFVTFRTRDEYETIEELVRDAPRFDAIIIRVSELPGDVIDAATNLKVIAKHGVGVDNIDIEAATANDVVVCNTPGANTRAVAEHTLTLLLALNKQLVQVDSHVREGGWNDGQFTNREVEGTVLGLFGFGAIARIVAAKADGIGMECIAYDPYVDAEDTPDYVDLVPTKAALFDEADHVSVHAPLTDKTHHAISTAELEALPNDGVVVNTSRGELVDEGALVRALDAGTIGGAGLDVFEEEPPAEDNPLLEHDRTILSPHLAAVTEEAMERMSVQASANVQAVYNGTLPESTLNRDGLESPSTVR</sequence>
<reference evidence="7 8" key="1">
    <citation type="submission" date="2022-09" db="EMBL/GenBank/DDBJ databases">
        <title>Enrichment on poylsaccharides allowed isolation of novel metabolic and taxonomic groups of Haloarchaea.</title>
        <authorList>
            <person name="Sorokin D.Y."/>
            <person name="Elcheninov A.G."/>
            <person name="Khizhniak T.V."/>
            <person name="Kolganova T.V."/>
            <person name="Kublanov I.V."/>
        </authorList>
    </citation>
    <scope>NUCLEOTIDE SEQUENCE [LARGE SCALE GENOMIC DNA]</scope>
    <source>
        <strain evidence="7 8">AArc-curdl1</strain>
    </source>
</reference>
<dbReference type="RefSeq" id="WP_342807157.1">
    <property type="nucleotide sequence ID" value="NZ_JAOPJZ010000002.1"/>
</dbReference>
<dbReference type="EMBL" id="JAOPJZ010000002">
    <property type="protein sequence ID" value="MCU4751417.1"/>
    <property type="molecule type" value="Genomic_DNA"/>
</dbReference>
<dbReference type="SUPFAM" id="SSF51735">
    <property type="entry name" value="NAD(P)-binding Rossmann-fold domains"/>
    <property type="match status" value="1"/>
</dbReference>
<evidence type="ECO:0000256" key="4">
    <source>
        <dbReference type="RuleBase" id="RU003719"/>
    </source>
</evidence>
<dbReference type="Proteomes" id="UP001321047">
    <property type="component" value="Unassembled WGS sequence"/>
</dbReference>
<protein>
    <submittedName>
        <fullName evidence="7">Hydroxyacid dehydrogenase</fullName>
    </submittedName>
</protein>
<comment type="similarity">
    <text evidence="1 4">Belongs to the D-isomer specific 2-hydroxyacid dehydrogenase family.</text>
</comment>
<evidence type="ECO:0000256" key="1">
    <source>
        <dbReference type="ARBA" id="ARBA00005854"/>
    </source>
</evidence>
<keyword evidence="8" id="KW-1185">Reference proteome</keyword>
<dbReference type="InterPro" id="IPR036291">
    <property type="entry name" value="NAD(P)-bd_dom_sf"/>
</dbReference>
<comment type="caution">
    <text evidence="7">The sequence shown here is derived from an EMBL/GenBank/DDBJ whole genome shotgun (WGS) entry which is preliminary data.</text>
</comment>
<organism evidence="7 8">
    <name type="scientific">Natronosalvus hydrolyticus</name>
    <dbReference type="NCBI Taxonomy" id="2979988"/>
    <lineage>
        <taxon>Archaea</taxon>
        <taxon>Methanobacteriati</taxon>
        <taxon>Methanobacteriota</taxon>
        <taxon>Stenosarchaea group</taxon>
        <taxon>Halobacteria</taxon>
        <taxon>Halobacteriales</taxon>
        <taxon>Natrialbaceae</taxon>
        <taxon>Natronosalvus</taxon>
    </lineage>
</organism>
<evidence type="ECO:0000313" key="7">
    <source>
        <dbReference type="EMBL" id="MCU4751417.1"/>
    </source>
</evidence>
<gene>
    <name evidence="7" type="ORF">OB919_05395</name>
</gene>
<dbReference type="InterPro" id="IPR006139">
    <property type="entry name" value="D-isomer_2_OHA_DH_cat_dom"/>
</dbReference>
<dbReference type="PANTHER" id="PTHR42789:SF1">
    <property type="entry name" value="D-ISOMER SPECIFIC 2-HYDROXYACID DEHYDROGENASE FAMILY PROTEIN (AFU_ORTHOLOGUE AFUA_6G10090)"/>
    <property type="match status" value="1"/>
</dbReference>
<keyword evidence="3" id="KW-0520">NAD</keyword>